<evidence type="ECO:0008006" key="4">
    <source>
        <dbReference type="Google" id="ProtNLM"/>
    </source>
</evidence>
<feature type="signal peptide" evidence="1">
    <location>
        <begin position="1"/>
        <end position="23"/>
    </location>
</feature>
<gene>
    <name evidence="2" type="ORF">KEF85_02940</name>
</gene>
<keyword evidence="3" id="KW-1185">Reference proteome</keyword>
<name>A0A975MP50_9GAMM</name>
<dbReference type="AlphaFoldDB" id="A0A975MP50"/>
<evidence type="ECO:0000313" key="3">
    <source>
        <dbReference type="Proteomes" id="UP000676649"/>
    </source>
</evidence>
<dbReference type="Proteomes" id="UP000676649">
    <property type="component" value="Chromosome"/>
</dbReference>
<evidence type="ECO:0000256" key="1">
    <source>
        <dbReference type="SAM" id="SignalP"/>
    </source>
</evidence>
<evidence type="ECO:0000313" key="2">
    <source>
        <dbReference type="EMBL" id="QWF71453.1"/>
    </source>
</evidence>
<dbReference type="RefSeq" id="WP_215583238.1">
    <property type="nucleotide sequence ID" value="NZ_CP073754.1"/>
</dbReference>
<reference evidence="2" key="1">
    <citation type="submission" date="2021-04" db="EMBL/GenBank/DDBJ databases">
        <title>Draft genome sequence data of methanotrophic Methylovulum sp. strain S1L and Methylomonas sp. strain S2AM isolated from boreal lake water columns.</title>
        <authorList>
            <person name="Rissanen A.J."/>
            <person name="Mangayil R."/>
            <person name="Svenning M.M."/>
            <person name="Khanongnuch R."/>
        </authorList>
    </citation>
    <scope>NUCLEOTIDE SEQUENCE</scope>
    <source>
        <strain evidence="2">S2AM</strain>
    </source>
</reference>
<proteinExistence type="predicted"/>
<organism evidence="2 3">
    <name type="scientific">Methylomonas paludis</name>
    <dbReference type="NCBI Taxonomy" id="1173101"/>
    <lineage>
        <taxon>Bacteria</taxon>
        <taxon>Pseudomonadati</taxon>
        <taxon>Pseudomonadota</taxon>
        <taxon>Gammaproteobacteria</taxon>
        <taxon>Methylococcales</taxon>
        <taxon>Methylococcaceae</taxon>
        <taxon>Methylomonas</taxon>
    </lineage>
</organism>
<dbReference type="KEGG" id="mpad:KEF85_02940"/>
<keyword evidence="1" id="KW-0732">Signal</keyword>
<dbReference type="EMBL" id="CP073754">
    <property type="protein sequence ID" value="QWF71453.1"/>
    <property type="molecule type" value="Genomic_DNA"/>
</dbReference>
<feature type="chain" id="PRO_5038092441" description="PEP-CTERM sorting domain-containing protein" evidence="1">
    <location>
        <begin position="24"/>
        <end position="210"/>
    </location>
</feature>
<protein>
    <recommendedName>
        <fullName evidence="4">PEP-CTERM sorting domain-containing protein</fullName>
    </recommendedName>
</protein>
<accession>A0A975MP50</accession>
<sequence length="210" mass="21415">MKRLVAVSTTLLLGTISISNALATTYSATTVSYLDYFGSSGTAAVGSFEISSPGVITWDVTSGGGTGIFNFEIAGFGSLDGQNNDEDDLTVYVDGVETFSGTFNLGGGGADVVYYNPSAASWTNSNPSGTGLTWAGGTLDVSGLSASLQNGDNTIQFLYSGANQGLADEGWGLNSASLVASAPVPEPQVVQLWLASLVLLGAKGKKCLKI</sequence>